<name>A0A645DRE9_9ZZZZ</name>
<evidence type="ECO:0000313" key="1">
    <source>
        <dbReference type="EMBL" id="MPM91845.1"/>
    </source>
</evidence>
<gene>
    <name evidence="1" type="ORF">SDC9_138979</name>
</gene>
<protein>
    <recommendedName>
        <fullName evidence="2">Glycosyl-hydrolase family 116 catalytic region domain-containing protein</fullName>
    </recommendedName>
</protein>
<accession>A0A645DRE9</accession>
<proteinExistence type="predicted"/>
<reference evidence="1" key="1">
    <citation type="submission" date="2019-08" db="EMBL/GenBank/DDBJ databases">
        <authorList>
            <person name="Kucharzyk K."/>
            <person name="Murdoch R.W."/>
            <person name="Higgins S."/>
            <person name="Loffler F."/>
        </authorList>
    </citation>
    <scope>NUCLEOTIDE SEQUENCE</scope>
</reference>
<dbReference type="EMBL" id="VSSQ01038852">
    <property type="protein sequence ID" value="MPM91845.1"/>
    <property type="molecule type" value="Genomic_DNA"/>
</dbReference>
<organism evidence="1">
    <name type="scientific">bioreactor metagenome</name>
    <dbReference type="NCBI Taxonomy" id="1076179"/>
    <lineage>
        <taxon>unclassified sequences</taxon>
        <taxon>metagenomes</taxon>
        <taxon>ecological metagenomes</taxon>
    </lineage>
</organism>
<sequence>MLALIDPVTGNLPSQHFETPSGGHLVDLIYTVNWALPALQCSAALFDDARYRAAAERLLRLVLEIQDRSPEAHLGGCWRGMYDLNAGGWGGGDCYEGGANSIYSGWTNAPLGWAVAGHLSGRTLIDY</sequence>
<dbReference type="AlphaFoldDB" id="A0A645DRE9"/>
<evidence type="ECO:0008006" key="2">
    <source>
        <dbReference type="Google" id="ProtNLM"/>
    </source>
</evidence>
<comment type="caution">
    <text evidence="1">The sequence shown here is derived from an EMBL/GenBank/DDBJ whole genome shotgun (WGS) entry which is preliminary data.</text>
</comment>